<name>A0AAV7JVJ7_9METZ</name>
<accession>A0AAV7JVJ7</accession>
<evidence type="ECO:0000256" key="4">
    <source>
        <dbReference type="ARBA" id="ARBA00007505"/>
    </source>
</evidence>
<evidence type="ECO:0000256" key="10">
    <source>
        <dbReference type="ARBA" id="ARBA00022989"/>
    </source>
</evidence>
<evidence type="ECO:0000256" key="15">
    <source>
        <dbReference type="ARBA" id="ARBA00023239"/>
    </source>
</evidence>
<evidence type="ECO:0000313" key="22">
    <source>
        <dbReference type="Proteomes" id="UP001165289"/>
    </source>
</evidence>
<evidence type="ECO:0000256" key="11">
    <source>
        <dbReference type="ARBA" id="ARBA00023027"/>
    </source>
</evidence>
<dbReference type="InterPro" id="IPR001509">
    <property type="entry name" value="Epimerase_deHydtase"/>
</dbReference>
<dbReference type="GO" id="GO:0032580">
    <property type="term" value="C:Golgi cisterna membrane"/>
    <property type="evidence" value="ECO:0007669"/>
    <property type="project" value="UniProtKB-SubCell"/>
</dbReference>
<keyword evidence="13 19" id="KW-0472">Membrane</keyword>
<evidence type="ECO:0000256" key="3">
    <source>
        <dbReference type="ARBA" id="ARBA00005100"/>
    </source>
</evidence>
<dbReference type="InterPro" id="IPR036291">
    <property type="entry name" value="NAD(P)-bd_dom_sf"/>
</dbReference>
<dbReference type="GO" id="GO:0070403">
    <property type="term" value="F:NAD+ binding"/>
    <property type="evidence" value="ECO:0007669"/>
    <property type="project" value="InterPro"/>
</dbReference>
<reference evidence="21 22" key="1">
    <citation type="journal article" date="2023" name="BMC Biol.">
        <title>The compact genome of the sponge Oopsacas minuta (Hexactinellida) is lacking key metazoan core genes.</title>
        <authorList>
            <person name="Santini S."/>
            <person name="Schenkelaars Q."/>
            <person name="Jourda C."/>
            <person name="Duchesne M."/>
            <person name="Belahbib H."/>
            <person name="Rocher C."/>
            <person name="Selva M."/>
            <person name="Riesgo A."/>
            <person name="Vervoort M."/>
            <person name="Leys S.P."/>
            <person name="Kodjabachian L."/>
            <person name="Le Bivic A."/>
            <person name="Borchiellini C."/>
            <person name="Claverie J.M."/>
            <person name="Renard E."/>
        </authorList>
    </citation>
    <scope>NUCLEOTIDE SEQUENCE [LARGE SCALE GENOMIC DNA]</scope>
    <source>
        <strain evidence="21">SPO-2</strain>
    </source>
</reference>
<dbReference type="EC" id="4.1.1.35" evidence="5"/>
<dbReference type="AlphaFoldDB" id="A0AAV7JVJ7"/>
<dbReference type="Proteomes" id="UP001165289">
    <property type="component" value="Unassembled WGS sequence"/>
</dbReference>
<dbReference type="PANTHER" id="PTHR43078:SF6">
    <property type="entry name" value="UDP-GLUCURONIC ACID DECARBOXYLASE 1"/>
    <property type="match status" value="1"/>
</dbReference>
<keyword evidence="11" id="KW-0520">NAD</keyword>
<dbReference type="GO" id="GO:0048040">
    <property type="term" value="F:UDP-glucuronate decarboxylase activity"/>
    <property type="evidence" value="ECO:0007669"/>
    <property type="project" value="UniProtKB-EC"/>
</dbReference>
<proteinExistence type="inferred from homology"/>
<keyword evidence="22" id="KW-1185">Reference proteome</keyword>
<evidence type="ECO:0000256" key="18">
    <source>
        <dbReference type="ARBA" id="ARBA00049410"/>
    </source>
</evidence>
<dbReference type="GO" id="GO:0042732">
    <property type="term" value="P:D-xylose metabolic process"/>
    <property type="evidence" value="ECO:0007669"/>
    <property type="project" value="InterPro"/>
</dbReference>
<dbReference type="InterPro" id="IPR044516">
    <property type="entry name" value="UXS-like"/>
</dbReference>
<dbReference type="FunFam" id="3.40.50.720:FF:000065">
    <property type="entry name" value="UDP-glucuronic acid decarboxylase 1"/>
    <property type="match status" value="1"/>
</dbReference>
<gene>
    <name evidence="21" type="ORF">LOD99_4424</name>
</gene>
<evidence type="ECO:0000313" key="21">
    <source>
        <dbReference type="EMBL" id="KAI6652639.1"/>
    </source>
</evidence>
<dbReference type="Gene3D" id="3.40.50.720">
    <property type="entry name" value="NAD(P)-binding Rossmann-like Domain"/>
    <property type="match status" value="1"/>
</dbReference>
<evidence type="ECO:0000256" key="7">
    <source>
        <dbReference type="ARBA" id="ARBA00022692"/>
    </source>
</evidence>
<organism evidence="21 22">
    <name type="scientific">Oopsacas minuta</name>
    <dbReference type="NCBI Taxonomy" id="111878"/>
    <lineage>
        <taxon>Eukaryota</taxon>
        <taxon>Metazoa</taxon>
        <taxon>Porifera</taxon>
        <taxon>Hexactinellida</taxon>
        <taxon>Hexasterophora</taxon>
        <taxon>Lyssacinosida</taxon>
        <taxon>Leucopsacidae</taxon>
        <taxon>Oopsacas</taxon>
    </lineage>
</organism>
<keyword evidence="12" id="KW-0333">Golgi apparatus</keyword>
<sequence>MLARIRHKHYIILLVSSCVLIYLIYNTLKYDIVTSDRSVVLVTGAAGLVGSHLCEELLKRNYIVYGLDNLSTGQIRNINWLNSLRDFYFVNRDVTDKWEDGFTRLDEIYHMASPASPKAYFKDPIGTYRANTIGTESMIELAGRHSARLLFASSSEVYGDPLTHPQTEIYWGNVNPYGPRACYDESKRMGETLCFIAQQLYGTEIRIARIFNTFGPRMHPEDGRVISNFIMNGIKGDDIFIYGDGMKTRSFMYISDLVDGLIRLMASNNSSPINLGNPYEEHNVLKVAKIIQELLAERGIARTRINYIQALQDDPTKRKPDISKAEELLDWRPTVSFEDGLRKTIDYFIELYK</sequence>
<keyword evidence="8" id="KW-0210">Decarboxylase</keyword>
<evidence type="ECO:0000256" key="9">
    <source>
        <dbReference type="ARBA" id="ARBA00022968"/>
    </source>
</evidence>
<comment type="catalytic activity">
    <reaction evidence="18">
        <text>UDP-alpha-D-glucuronate + H(+) = UDP-alpha-D-xylose + CO2</text>
        <dbReference type="Rhea" id="RHEA:23916"/>
        <dbReference type="ChEBI" id="CHEBI:15378"/>
        <dbReference type="ChEBI" id="CHEBI:16526"/>
        <dbReference type="ChEBI" id="CHEBI:57632"/>
        <dbReference type="ChEBI" id="CHEBI:58052"/>
        <dbReference type="EC" id="4.1.1.35"/>
    </reaction>
    <physiologicalReaction direction="left-to-right" evidence="18">
        <dbReference type="Rhea" id="RHEA:23917"/>
    </physiologicalReaction>
</comment>
<evidence type="ECO:0000256" key="1">
    <source>
        <dbReference type="ARBA" id="ARBA00001911"/>
    </source>
</evidence>
<feature type="transmembrane region" description="Helical" evidence="19">
    <location>
        <begin position="9"/>
        <end position="28"/>
    </location>
</feature>
<dbReference type="EMBL" id="JAKMXF010000298">
    <property type="protein sequence ID" value="KAI6652639.1"/>
    <property type="molecule type" value="Genomic_DNA"/>
</dbReference>
<comment type="subcellular location">
    <subcellularLocation>
        <location evidence="2">Golgi apparatus membrane</location>
        <topology evidence="2">Single-pass type II membrane protein</topology>
    </subcellularLocation>
    <subcellularLocation>
        <location evidence="17">Golgi apparatus</location>
        <location evidence="17">Golgi stack membrane</location>
    </subcellularLocation>
</comment>
<keyword evidence="9" id="KW-0735">Signal-anchor</keyword>
<keyword evidence="7 19" id="KW-0812">Transmembrane</keyword>
<evidence type="ECO:0000256" key="5">
    <source>
        <dbReference type="ARBA" id="ARBA00012290"/>
    </source>
</evidence>
<feature type="domain" description="NAD-dependent epimerase/dehydratase" evidence="20">
    <location>
        <begin position="40"/>
        <end position="275"/>
    </location>
</feature>
<evidence type="ECO:0000256" key="16">
    <source>
        <dbReference type="ARBA" id="ARBA00031585"/>
    </source>
</evidence>
<dbReference type="GO" id="GO:0000139">
    <property type="term" value="C:Golgi membrane"/>
    <property type="evidence" value="ECO:0007669"/>
    <property type="project" value="UniProtKB-SubCell"/>
</dbReference>
<evidence type="ECO:0000256" key="8">
    <source>
        <dbReference type="ARBA" id="ARBA00022793"/>
    </source>
</evidence>
<protein>
    <recommendedName>
        <fullName evidence="6">UDP-glucuronic acid decarboxylase 1</fullName>
        <ecNumber evidence="5">4.1.1.35</ecNumber>
    </recommendedName>
    <alternativeName>
        <fullName evidence="16">UDP-glucuronate decarboxylase 1</fullName>
    </alternativeName>
</protein>
<keyword evidence="15" id="KW-0456">Lyase</keyword>
<comment type="similarity">
    <text evidence="4">Belongs to the NAD(P)-dependent epimerase/dehydratase family. UDP-glucuronic acid decarboxylase subfamily.</text>
</comment>
<comment type="caution">
    <text evidence="21">The sequence shown here is derived from an EMBL/GenBank/DDBJ whole genome shotgun (WGS) entry which is preliminary data.</text>
</comment>
<comment type="pathway">
    <text evidence="3">Nucleotide-sugar biosynthesis; UDP-alpha-D-xylose biosynthesis; UDP-alpha-D-xylose from UDP-alpha-D-glucuronate: step 1/1.</text>
</comment>
<evidence type="ECO:0000259" key="20">
    <source>
        <dbReference type="Pfam" id="PF01370"/>
    </source>
</evidence>
<dbReference type="PANTHER" id="PTHR43078">
    <property type="entry name" value="UDP-GLUCURONIC ACID DECARBOXYLASE-RELATED"/>
    <property type="match status" value="1"/>
</dbReference>
<keyword evidence="10 19" id="KW-1133">Transmembrane helix</keyword>
<evidence type="ECO:0000256" key="12">
    <source>
        <dbReference type="ARBA" id="ARBA00023034"/>
    </source>
</evidence>
<comment type="cofactor">
    <cofactor evidence="1">
        <name>NAD(+)</name>
        <dbReference type="ChEBI" id="CHEBI:57540"/>
    </cofactor>
</comment>
<evidence type="ECO:0000256" key="13">
    <source>
        <dbReference type="ARBA" id="ARBA00023136"/>
    </source>
</evidence>
<dbReference type="Pfam" id="PF01370">
    <property type="entry name" value="Epimerase"/>
    <property type="match status" value="1"/>
</dbReference>
<evidence type="ECO:0000256" key="2">
    <source>
        <dbReference type="ARBA" id="ARBA00004323"/>
    </source>
</evidence>
<evidence type="ECO:0000256" key="17">
    <source>
        <dbReference type="ARBA" id="ARBA00037859"/>
    </source>
</evidence>
<evidence type="ECO:0000256" key="19">
    <source>
        <dbReference type="SAM" id="Phobius"/>
    </source>
</evidence>
<evidence type="ECO:0000256" key="14">
    <source>
        <dbReference type="ARBA" id="ARBA00023180"/>
    </source>
</evidence>
<keyword evidence="14" id="KW-0325">Glycoprotein</keyword>
<dbReference type="SUPFAM" id="SSF51735">
    <property type="entry name" value="NAD(P)-binding Rossmann-fold domains"/>
    <property type="match status" value="1"/>
</dbReference>
<evidence type="ECO:0000256" key="6">
    <source>
        <dbReference type="ARBA" id="ARBA00018816"/>
    </source>
</evidence>